<dbReference type="KEGG" id="sgj:IAG43_33930"/>
<feature type="region of interest" description="Disordered" evidence="1">
    <location>
        <begin position="345"/>
        <end position="368"/>
    </location>
</feature>
<feature type="transmembrane region" description="Helical" evidence="2">
    <location>
        <begin position="16"/>
        <end position="40"/>
    </location>
</feature>
<evidence type="ECO:0000313" key="4">
    <source>
        <dbReference type="Proteomes" id="UP000516230"/>
    </source>
</evidence>
<feature type="region of interest" description="Disordered" evidence="1">
    <location>
        <begin position="241"/>
        <end position="276"/>
    </location>
</feature>
<organism evidence="3 4">
    <name type="scientific">Streptomyces genisteinicus</name>
    <dbReference type="NCBI Taxonomy" id="2768068"/>
    <lineage>
        <taxon>Bacteria</taxon>
        <taxon>Bacillati</taxon>
        <taxon>Actinomycetota</taxon>
        <taxon>Actinomycetes</taxon>
        <taxon>Kitasatosporales</taxon>
        <taxon>Streptomycetaceae</taxon>
        <taxon>Streptomyces</taxon>
    </lineage>
</organism>
<keyword evidence="2" id="KW-1133">Transmembrane helix</keyword>
<feature type="compositionally biased region" description="Polar residues" evidence="1">
    <location>
        <begin position="248"/>
        <end position="264"/>
    </location>
</feature>
<feature type="transmembrane region" description="Helical" evidence="2">
    <location>
        <begin position="46"/>
        <end position="69"/>
    </location>
</feature>
<evidence type="ECO:0000256" key="1">
    <source>
        <dbReference type="SAM" id="MobiDB-lite"/>
    </source>
</evidence>
<sequence>MDKITNTLGRVSPRDAVLAVLGFVTLGVAVLSVAVSYNILKPAFGGWAVPTVVALDALWVVFQATEVLAGNNARRAVRVRVAGLVLTAVNAAIPTAELLLRDGRSGVDLAVVLTPLAIVATKTAWWIALPALGRRSSAGTRAEIDQKARRVADRLEVMEADAAARIELLDVARELEERVGKAETAYRLAVLQREQAMTKALVEQAQATEKTLAETPLPASVTRIALPVLDDWTPDRPALLAGRDAVTPTDTDGSGRHTTGTQASAPDRDRPSHPTAHADTLQQIATVTGVPVPVPGEQLTGPQLGVVLRHLRYAEDPPASYRQAVKAFRQAGYVGSEERVRHEWGALMSREEQTSEASDDDAEEEADA</sequence>
<dbReference type="Proteomes" id="UP000516230">
    <property type="component" value="Plasmid unnamed3"/>
</dbReference>
<dbReference type="RefSeq" id="WP_187745010.1">
    <property type="nucleotide sequence ID" value="NZ_CP060827.1"/>
</dbReference>
<protein>
    <recommendedName>
        <fullName evidence="5">DUF2637 domain-containing protein</fullName>
    </recommendedName>
</protein>
<name>A0A7H0I5A1_9ACTN</name>
<geneLocation type="plasmid" evidence="3 4">
    <name>unnamed3</name>
</geneLocation>
<feature type="transmembrane region" description="Helical" evidence="2">
    <location>
        <begin position="81"/>
        <end position="100"/>
    </location>
</feature>
<reference evidence="3 4" key="1">
    <citation type="submission" date="2020-08" db="EMBL/GenBank/DDBJ databases">
        <title>A novel species.</title>
        <authorList>
            <person name="Gao J."/>
        </authorList>
    </citation>
    <scope>NUCLEOTIDE SEQUENCE [LARGE SCALE GENOMIC DNA]</scope>
    <source>
        <strain evidence="3 4">CRPJ-33</strain>
        <plasmid evidence="3 4">unnamed3</plasmid>
    </source>
</reference>
<keyword evidence="3" id="KW-0614">Plasmid</keyword>
<gene>
    <name evidence="3" type="ORF">IAG43_33930</name>
</gene>
<keyword evidence="4" id="KW-1185">Reference proteome</keyword>
<feature type="transmembrane region" description="Helical" evidence="2">
    <location>
        <begin position="112"/>
        <end position="132"/>
    </location>
</feature>
<keyword evidence="2" id="KW-0472">Membrane</keyword>
<evidence type="ECO:0000313" key="3">
    <source>
        <dbReference type="EMBL" id="QNP67967.1"/>
    </source>
</evidence>
<accession>A0A7H0I5A1</accession>
<dbReference type="AlphaFoldDB" id="A0A7H0I5A1"/>
<evidence type="ECO:0008006" key="5">
    <source>
        <dbReference type="Google" id="ProtNLM"/>
    </source>
</evidence>
<keyword evidence="2" id="KW-0812">Transmembrane</keyword>
<feature type="compositionally biased region" description="Acidic residues" evidence="1">
    <location>
        <begin position="357"/>
        <end position="368"/>
    </location>
</feature>
<dbReference type="EMBL" id="CP060827">
    <property type="protein sequence ID" value="QNP67967.1"/>
    <property type="molecule type" value="Genomic_DNA"/>
</dbReference>
<evidence type="ECO:0000256" key="2">
    <source>
        <dbReference type="SAM" id="Phobius"/>
    </source>
</evidence>
<proteinExistence type="predicted"/>